<dbReference type="InterPro" id="IPR014944">
    <property type="entry name" value="Toxin_SymE-like"/>
</dbReference>
<reference evidence="3" key="1">
    <citation type="journal article" date="2019" name="Int. J. Syst. Evol. Microbiol.">
        <title>The Global Catalogue of Microorganisms (GCM) 10K type strain sequencing project: providing services to taxonomists for standard genome sequencing and annotation.</title>
        <authorList>
            <consortium name="The Broad Institute Genomics Platform"/>
            <consortium name="The Broad Institute Genome Sequencing Center for Infectious Disease"/>
            <person name="Wu L."/>
            <person name="Ma J."/>
        </authorList>
    </citation>
    <scope>NUCLEOTIDE SEQUENCE [LARGE SCALE GENOMIC DNA]</scope>
    <source>
        <strain evidence="3">KCTC 42247</strain>
    </source>
</reference>
<dbReference type="EMBL" id="JBHUMB010000014">
    <property type="protein sequence ID" value="MFD2744191.1"/>
    <property type="molecule type" value="Genomic_DNA"/>
</dbReference>
<organism evidence="2 3">
    <name type="scientific">Sphingobacterium populi</name>
    <dbReference type="NCBI Taxonomy" id="1812824"/>
    <lineage>
        <taxon>Bacteria</taxon>
        <taxon>Pseudomonadati</taxon>
        <taxon>Bacteroidota</taxon>
        <taxon>Sphingobacteriia</taxon>
        <taxon>Sphingobacteriales</taxon>
        <taxon>Sphingobacteriaceae</taxon>
        <taxon>Sphingobacterium</taxon>
    </lineage>
</organism>
<evidence type="ECO:0000313" key="2">
    <source>
        <dbReference type="EMBL" id="MFD2744191.1"/>
    </source>
</evidence>
<name>A0ABW5UGE9_9SPHI</name>
<comment type="caution">
    <text evidence="2">The sequence shown here is derived from an EMBL/GenBank/DDBJ whole genome shotgun (WGS) entry which is preliminary data.</text>
</comment>
<protein>
    <submittedName>
        <fullName evidence="2">SymE family type I addiction module toxin</fullName>
    </submittedName>
</protein>
<dbReference type="RefSeq" id="WP_066751145.1">
    <property type="nucleotide sequence ID" value="NZ_JBHUMB010000014.1"/>
</dbReference>
<accession>A0ABW5UGE9</accession>
<dbReference type="Proteomes" id="UP001597418">
    <property type="component" value="Unassembled WGS sequence"/>
</dbReference>
<sequence>MKSSKRNAKTRKLTVSRKYVASRYNNGRYDPKILIAGKWLTECGFKAGDKLVLKVYDKKIIIELNNDQSDQSV</sequence>
<evidence type="ECO:0000259" key="1">
    <source>
        <dbReference type="Pfam" id="PF08845"/>
    </source>
</evidence>
<evidence type="ECO:0000313" key="3">
    <source>
        <dbReference type="Proteomes" id="UP001597418"/>
    </source>
</evidence>
<keyword evidence="3" id="KW-1185">Reference proteome</keyword>
<dbReference type="Pfam" id="PF08845">
    <property type="entry name" value="SymE_toxin"/>
    <property type="match status" value="1"/>
</dbReference>
<proteinExistence type="predicted"/>
<feature type="domain" description="Toxin SymE-like" evidence="1">
    <location>
        <begin position="11"/>
        <end position="63"/>
    </location>
</feature>
<gene>
    <name evidence="2" type="ORF">ACFSQ6_12400</name>
</gene>